<feature type="region of interest" description="Disordered" evidence="3">
    <location>
        <begin position="624"/>
        <end position="644"/>
    </location>
</feature>
<feature type="compositionally biased region" description="Basic residues" evidence="3">
    <location>
        <begin position="140"/>
        <end position="153"/>
    </location>
</feature>
<proteinExistence type="predicted"/>
<organism evidence="5 6">
    <name type="scientific">Zostera marina</name>
    <name type="common">Eelgrass</name>
    <dbReference type="NCBI Taxonomy" id="29655"/>
    <lineage>
        <taxon>Eukaryota</taxon>
        <taxon>Viridiplantae</taxon>
        <taxon>Streptophyta</taxon>
        <taxon>Embryophyta</taxon>
        <taxon>Tracheophyta</taxon>
        <taxon>Spermatophyta</taxon>
        <taxon>Magnoliopsida</taxon>
        <taxon>Liliopsida</taxon>
        <taxon>Zosteraceae</taxon>
        <taxon>Zostera</taxon>
    </lineage>
</organism>
<evidence type="ECO:0000256" key="2">
    <source>
        <dbReference type="PROSITE-ProRule" id="PRU00332"/>
    </source>
</evidence>
<name>A0A0K9NM04_ZOSMR</name>
<dbReference type="Pfam" id="PF05383">
    <property type="entry name" value="La"/>
    <property type="match status" value="1"/>
</dbReference>
<evidence type="ECO:0000259" key="4">
    <source>
        <dbReference type="PROSITE" id="PS50961"/>
    </source>
</evidence>
<dbReference type="GO" id="GO:0048255">
    <property type="term" value="P:mRNA stabilization"/>
    <property type="evidence" value="ECO:0007669"/>
    <property type="project" value="InterPro"/>
</dbReference>
<dbReference type="InterPro" id="IPR045180">
    <property type="entry name" value="La_dom_prot"/>
</dbReference>
<dbReference type="CDD" id="cd07323">
    <property type="entry name" value="LAM"/>
    <property type="match status" value="1"/>
</dbReference>
<dbReference type="InterPro" id="IPR036390">
    <property type="entry name" value="WH_DNA-bd_sf"/>
</dbReference>
<feature type="region of interest" description="Disordered" evidence="3">
    <location>
        <begin position="34"/>
        <end position="71"/>
    </location>
</feature>
<sequence>MEVSVVAENGGSQIKEICTGAVLSDAPIAEISDEKKREKGGTKTAWRKLATGSGSMPVVQQGRKQSEGPVMGAESWPALADARPKSNNGNSGGKFTTDVNLDRKIRDVGPKTNPLSSSNVPAQIAAGPCKSDGFGSSHSSNKHYSAHHHKPGPKRSALPNTNSPFPAPLPYRKPVQPVFSQVLHSPCLPVHQYPYRPYTARFPIVEPRMVKPGHDSGHTHVPSIRPGGPDIIRNIPPHVDPNMWCPNPGNYPHRRPNVHTPPGQFSPTWRPQQAFGPVDNVNMHRGIGPGPFFRPIPAPIYGAAPGFIYGPSFPGPGPLCFVAPEHVRGPPLYIPNSPTGYPIPPPEAQSLSSSVVKQIEYYFSDENLEKDSFLISLWDNQGWVPISKIADFKRVKKMSTNIGFILDSLQASTVIEIQGDKIRRRNDWPRWVQTARLPNLSSVSNSSDGRFEEKVTPVVARSGSNENCNVISLDCPTSSESQSILDCAAALEESRLNFTSDCKDAETPFIDTSKQTSHTICSNQKIASSLSSNVIESGTGIDCSSISDSVVSDSHESKQTESSAYGVFNDHGAYRIDSSVSSLVSKGKSRDQDDHINGFLRMSSFDQTEQATFMLDEELELDQTTEKHDFSSLGREEDDEEIDDNDHDVQRLIIVTQDLQIGKDDKRETKESGVISSELATAINDGLYYYEQELRAGRSNTNHNKSKLGFKDGDSKSAGQLHALANSKLNCSSALTSIVEDSGRSIRKRNIKGTNRQQTYQKQRLFPVNFKNHPSNSNSHSFVPENPINNTVGFLFGSTPPENQGYLSSQLSCSPHGHLSGTSPPVGSLPKSFPSFQHPSHQLLQENGFKQQKYVKFHKRCLNDRKRLGIGCSQEMNTLYFFWSYFLRQVFIKSMYVEFQKVALEDAAANYNYGIECLFRFYSYGLEMKFEVDVFEDFEKHALDFYNKGNLYGLEKYWAFHYYREKKKANKPIKKNPELDRILREEYCCLGDFRKAEKQAVKECGRDKDRQSIHLPVNCSGGHGVEC</sequence>
<dbReference type="OrthoDB" id="340227at2759"/>
<dbReference type="GO" id="GO:0000339">
    <property type="term" value="F:RNA cap binding"/>
    <property type="evidence" value="ECO:0007669"/>
    <property type="project" value="InterPro"/>
</dbReference>
<dbReference type="GO" id="GO:1990904">
    <property type="term" value="C:ribonucleoprotein complex"/>
    <property type="evidence" value="ECO:0007669"/>
    <property type="project" value="UniProtKB-KW"/>
</dbReference>
<reference evidence="6" key="1">
    <citation type="journal article" date="2016" name="Nature">
        <title>The genome of the seagrass Zostera marina reveals angiosperm adaptation to the sea.</title>
        <authorList>
            <person name="Olsen J.L."/>
            <person name="Rouze P."/>
            <person name="Verhelst B."/>
            <person name="Lin Y.-C."/>
            <person name="Bayer T."/>
            <person name="Collen J."/>
            <person name="Dattolo E."/>
            <person name="De Paoli E."/>
            <person name="Dittami S."/>
            <person name="Maumus F."/>
            <person name="Michel G."/>
            <person name="Kersting A."/>
            <person name="Lauritano C."/>
            <person name="Lohaus R."/>
            <person name="Toepel M."/>
            <person name="Tonon T."/>
            <person name="Vanneste K."/>
            <person name="Amirebrahimi M."/>
            <person name="Brakel J."/>
            <person name="Bostroem C."/>
            <person name="Chovatia M."/>
            <person name="Grimwood J."/>
            <person name="Jenkins J.W."/>
            <person name="Jueterbock A."/>
            <person name="Mraz A."/>
            <person name="Stam W.T."/>
            <person name="Tice H."/>
            <person name="Bornberg-Bauer E."/>
            <person name="Green P.J."/>
            <person name="Pearson G.A."/>
            <person name="Procaccini G."/>
            <person name="Duarte C.M."/>
            <person name="Schmutz J."/>
            <person name="Reusch T.B.H."/>
            <person name="Van de Peer Y."/>
        </authorList>
    </citation>
    <scope>NUCLEOTIDE SEQUENCE [LARGE SCALE GENOMIC DNA]</scope>
    <source>
        <strain evidence="6">cv. Finnish</strain>
    </source>
</reference>
<dbReference type="STRING" id="29655.A0A0K9NM04"/>
<protein>
    <submittedName>
        <fullName evidence="5">Putative Lupus la ribonucleoprotein</fullName>
    </submittedName>
</protein>
<dbReference type="SMART" id="SM00684">
    <property type="entry name" value="DM15"/>
    <property type="match status" value="3"/>
</dbReference>
<dbReference type="GO" id="GO:0003723">
    <property type="term" value="F:RNA binding"/>
    <property type="evidence" value="ECO:0000318"/>
    <property type="project" value="GO_Central"/>
</dbReference>
<dbReference type="InterPro" id="IPR006607">
    <property type="entry name" value="DM15"/>
</dbReference>
<dbReference type="Proteomes" id="UP000036987">
    <property type="component" value="Unassembled WGS sequence"/>
</dbReference>
<dbReference type="EMBL" id="LFYR01002110">
    <property type="protein sequence ID" value="KMZ57020.1"/>
    <property type="molecule type" value="Genomic_DNA"/>
</dbReference>
<dbReference type="PANTHER" id="PTHR22792">
    <property type="entry name" value="LUPUS LA PROTEIN-RELATED"/>
    <property type="match status" value="1"/>
</dbReference>
<comment type="caution">
    <text evidence="5">The sequence shown here is derived from an EMBL/GenBank/DDBJ whole genome shotgun (WGS) entry which is preliminary data.</text>
</comment>
<gene>
    <name evidence="5" type="ORF">ZOSMA_8G01690</name>
</gene>
<evidence type="ECO:0000313" key="5">
    <source>
        <dbReference type="EMBL" id="KMZ57020.1"/>
    </source>
</evidence>
<dbReference type="InterPro" id="IPR006630">
    <property type="entry name" value="La_HTH"/>
</dbReference>
<dbReference type="PANTHER" id="PTHR22792:SF101">
    <property type="entry name" value="LA-RELATED PROTEIN 1A"/>
    <property type="match status" value="1"/>
</dbReference>
<keyword evidence="5" id="KW-0687">Ribonucleoprotein</keyword>
<evidence type="ECO:0000256" key="3">
    <source>
        <dbReference type="SAM" id="MobiDB-lite"/>
    </source>
</evidence>
<dbReference type="Gene3D" id="1.10.10.10">
    <property type="entry name" value="Winged helix-like DNA-binding domain superfamily/Winged helix DNA-binding domain"/>
    <property type="match status" value="1"/>
</dbReference>
<dbReference type="Pfam" id="PF21071">
    <property type="entry name" value="LARP1_HEAT"/>
    <property type="match status" value="1"/>
</dbReference>
<dbReference type="SUPFAM" id="SSF46785">
    <property type="entry name" value="Winged helix' DNA-binding domain"/>
    <property type="match status" value="1"/>
</dbReference>
<feature type="domain" description="HTH La-type RNA-binding" evidence="4">
    <location>
        <begin position="345"/>
        <end position="434"/>
    </location>
</feature>
<dbReference type="PROSITE" id="PS50961">
    <property type="entry name" value="HTH_LA"/>
    <property type="match status" value="1"/>
</dbReference>
<dbReference type="SMART" id="SM00715">
    <property type="entry name" value="LA"/>
    <property type="match status" value="1"/>
</dbReference>
<evidence type="ECO:0000256" key="1">
    <source>
        <dbReference type="ARBA" id="ARBA00022884"/>
    </source>
</evidence>
<evidence type="ECO:0000313" key="6">
    <source>
        <dbReference type="Proteomes" id="UP000036987"/>
    </source>
</evidence>
<dbReference type="OMA" id="FRQEIFQ"/>
<dbReference type="AlphaFoldDB" id="A0A0K9NM04"/>
<keyword evidence="1 2" id="KW-0694">RNA-binding</keyword>
<dbReference type="InterPro" id="IPR036388">
    <property type="entry name" value="WH-like_DNA-bd_sf"/>
</dbReference>
<keyword evidence="6" id="KW-1185">Reference proteome</keyword>
<feature type="region of interest" description="Disordered" evidence="3">
    <location>
        <begin position="106"/>
        <end position="168"/>
    </location>
</feature>
<accession>A0A0K9NM04</accession>